<dbReference type="InterPro" id="IPR008030">
    <property type="entry name" value="NmrA-like"/>
</dbReference>
<evidence type="ECO:0000256" key="1">
    <source>
        <dbReference type="ARBA" id="ARBA00006328"/>
    </source>
</evidence>
<comment type="similarity">
    <text evidence="1">Belongs to the NmrA-type oxidoreductase family.</text>
</comment>
<protein>
    <submittedName>
        <fullName evidence="4">Uncharacterized protein YbjT (DUF2867 family)</fullName>
    </submittedName>
</protein>
<keyword evidence="5" id="KW-1185">Reference proteome</keyword>
<dbReference type="Pfam" id="PF05368">
    <property type="entry name" value="NmrA"/>
    <property type="match status" value="1"/>
</dbReference>
<dbReference type="InterPro" id="IPR051164">
    <property type="entry name" value="NmrA-like_oxidored"/>
</dbReference>
<dbReference type="RefSeq" id="WP_307404623.1">
    <property type="nucleotide sequence ID" value="NZ_JAUSUR010000001.1"/>
</dbReference>
<dbReference type="PANTHER" id="PTHR42748:SF7">
    <property type="entry name" value="NMRA LIKE REDOX SENSOR 1-RELATED"/>
    <property type="match status" value="1"/>
</dbReference>
<reference evidence="4 5" key="1">
    <citation type="submission" date="2023-07" db="EMBL/GenBank/DDBJ databases">
        <title>Genomic Encyclopedia of Type Strains, Phase IV (KMG-IV): sequencing the most valuable type-strain genomes for metagenomic binning, comparative biology and taxonomic classification.</title>
        <authorList>
            <person name="Goeker M."/>
        </authorList>
    </citation>
    <scope>NUCLEOTIDE SEQUENCE [LARGE SCALE GENOMIC DNA]</scope>
    <source>
        <strain evidence="4 5">DSM 16784</strain>
    </source>
</reference>
<accession>A0ABU0DYG1</accession>
<dbReference type="Gene3D" id="3.40.50.720">
    <property type="entry name" value="NAD(P)-binding Rossmann-like Domain"/>
    <property type="match status" value="1"/>
</dbReference>
<name>A0ABU0DYG1_9FIRM</name>
<feature type="domain" description="NmrA-like" evidence="3">
    <location>
        <begin position="2"/>
        <end position="279"/>
    </location>
</feature>
<keyword evidence="2" id="KW-0521">NADP</keyword>
<evidence type="ECO:0000313" key="5">
    <source>
        <dbReference type="Proteomes" id="UP001230220"/>
    </source>
</evidence>
<dbReference type="EMBL" id="JAUSUR010000001">
    <property type="protein sequence ID" value="MDQ0359481.1"/>
    <property type="molecule type" value="Genomic_DNA"/>
</dbReference>
<evidence type="ECO:0000313" key="4">
    <source>
        <dbReference type="EMBL" id="MDQ0359481.1"/>
    </source>
</evidence>
<organism evidence="4 5">
    <name type="scientific">Breznakia pachnodae</name>
    <dbReference type="NCBI Taxonomy" id="265178"/>
    <lineage>
        <taxon>Bacteria</taxon>
        <taxon>Bacillati</taxon>
        <taxon>Bacillota</taxon>
        <taxon>Erysipelotrichia</taxon>
        <taxon>Erysipelotrichales</taxon>
        <taxon>Erysipelotrichaceae</taxon>
        <taxon>Breznakia</taxon>
    </lineage>
</organism>
<dbReference type="PANTHER" id="PTHR42748">
    <property type="entry name" value="NITROGEN METABOLITE REPRESSION PROTEIN NMRA FAMILY MEMBER"/>
    <property type="match status" value="1"/>
</dbReference>
<dbReference type="InterPro" id="IPR036291">
    <property type="entry name" value="NAD(P)-bd_dom_sf"/>
</dbReference>
<evidence type="ECO:0000259" key="3">
    <source>
        <dbReference type="Pfam" id="PF05368"/>
    </source>
</evidence>
<gene>
    <name evidence="4" type="ORF">J2S15_000212</name>
</gene>
<sequence length="285" mass="32118">MILVTSANGNTGKSIITQLVKAGLDVRATDINAEVENLKDSHGVKDVVVGDLTDISVIRTALQGVDQVLFIPPLFAAEEYYIGKALIDEAVKANVKQFVLMSVTHSIMSTLLQHTAKMKIEEYLVYKGLTDHLNYTILQPMHYMHNFHPEVVKETGKYTIFYDIDTPLSYVDSDDVGEVAATVLKETDKHNGATYELVGNDVLSPIDLVEQFNEVYNEKAKAERIDIEVLMDSIHLENVYGREAFRELSKTYSKYGIHGNANVLTWLLKRTPTTFKEYLKRKKEA</sequence>
<evidence type="ECO:0000256" key="2">
    <source>
        <dbReference type="ARBA" id="ARBA00022857"/>
    </source>
</evidence>
<comment type="caution">
    <text evidence="4">The sequence shown here is derived from an EMBL/GenBank/DDBJ whole genome shotgun (WGS) entry which is preliminary data.</text>
</comment>
<proteinExistence type="inferred from homology"/>
<dbReference type="Proteomes" id="UP001230220">
    <property type="component" value="Unassembled WGS sequence"/>
</dbReference>
<dbReference type="SUPFAM" id="SSF51735">
    <property type="entry name" value="NAD(P)-binding Rossmann-fold domains"/>
    <property type="match status" value="1"/>
</dbReference>